<dbReference type="OrthoDB" id="2563891at2"/>
<dbReference type="RefSeq" id="WP_091269028.1">
    <property type="nucleotide sequence ID" value="NZ_FNFK01000105.1"/>
</dbReference>
<dbReference type="EMBL" id="FNFK01000105">
    <property type="protein sequence ID" value="SDK98031.1"/>
    <property type="molecule type" value="Genomic_DNA"/>
</dbReference>
<name>A0A1G9GBV2_9LACT</name>
<keyword evidence="2" id="KW-1185">Reference proteome</keyword>
<proteinExistence type="predicted"/>
<gene>
    <name evidence="1" type="ORF">SAMN04488098_11053</name>
</gene>
<accession>A0A1G9GBV2</accession>
<evidence type="ECO:0000313" key="1">
    <source>
        <dbReference type="EMBL" id="SDK98031.1"/>
    </source>
</evidence>
<reference evidence="2" key="1">
    <citation type="submission" date="2016-10" db="EMBL/GenBank/DDBJ databases">
        <authorList>
            <person name="Varghese N."/>
            <person name="Submissions S."/>
        </authorList>
    </citation>
    <scope>NUCLEOTIDE SEQUENCE [LARGE SCALE GENOMIC DNA]</scope>
    <source>
        <strain evidence="2">DSM 19181</strain>
    </source>
</reference>
<dbReference type="AlphaFoldDB" id="A0A1G9GBV2"/>
<organism evidence="1 2">
    <name type="scientific">Alkalibacterium thalassium</name>
    <dbReference type="NCBI Taxonomy" id="426701"/>
    <lineage>
        <taxon>Bacteria</taxon>
        <taxon>Bacillati</taxon>
        <taxon>Bacillota</taxon>
        <taxon>Bacilli</taxon>
        <taxon>Lactobacillales</taxon>
        <taxon>Carnobacteriaceae</taxon>
        <taxon>Alkalibacterium</taxon>
    </lineage>
</organism>
<evidence type="ECO:0008006" key="3">
    <source>
        <dbReference type="Google" id="ProtNLM"/>
    </source>
</evidence>
<evidence type="ECO:0000313" key="2">
    <source>
        <dbReference type="Proteomes" id="UP000199433"/>
    </source>
</evidence>
<dbReference type="Pfam" id="PF13315">
    <property type="entry name" value="DUF4085"/>
    <property type="match status" value="1"/>
</dbReference>
<dbReference type="Proteomes" id="UP000199433">
    <property type="component" value="Unassembled WGS sequence"/>
</dbReference>
<protein>
    <recommendedName>
        <fullName evidence="3">DUF4085 domain-containing protein</fullName>
    </recommendedName>
</protein>
<dbReference type="InterPro" id="IPR025144">
    <property type="entry name" value="DUF4085"/>
</dbReference>
<sequence length="286" mass="34001">MRYLTKEWYELSQMTDFHLDVRVHKGAGVFNEGLYQRLYKRKEKEFVDMQQEIYDTDPRFMLEEDETAMVPLDMFINEEIISEEDQLVYSMSPEEKDHIQKLIEEYDSRPPFDKYDCKKTFANIHETRIKETMDKLPHELYQQIVDVRVFSLGYCSKAVKNQLKALSSDNEKMMNNILNEYDKVQQEENIPQIIEERFSFHDCEVTDLKVGKKDLVIHLNTEGGFTNFNKVTLREAEIIKQEGQIKESIWLYEELYRLDNGYEVHALLAGEEMAELIIQCTDIMVE</sequence>